<protein>
    <submittedName>
        <fullName evidence="1">UPF0716 family protein affecting phage T7 exclusion</fullName>
    </submittedName>
</protein>
<dbReference type="EMBL" id="JACHMP010000001">
    <property type="protein sequence ID" value="MBB5820750.1"/>
    <property type="molecule type" value="Genomic_DNA"/>
</dbReference>
<organism evidence="1 2">
    <name type="scientific">Streptosporangium becharense</name>
    <dbReference type="NCBI Taxonomy" id="1816182"/>
    <lineage>
        <taxon>Bacteria</taxon>
        <taxon>Bacillati</taxon>
        <taxon>Actinomycetota</taxon>
        <taxon>Actinomycetes</taxon>
        <taxon>Streptosporangiales</taxon>
        <taxon>Streptosporangiaceae</taxon>
        <taxon>Streptosporangium</taxon>
    </lineage>
</organism>
<dbReference type="RefSeq" id="WP_184542923.1">
    <property type="nucleotide sequence ID" value="NZ_JACHMP010000001.1"/>
</dbReference>
<accession>A0A7W9MHB0</accession>
<name>A0A7W9MHB0_9ACTN</name>
<keyword evidence="2" id="KW-1185">Reference proteome</keyword>
<proteinExistence type="predicted"/>
<evidence type="ECO:0000313" key="2">
    <source>
        <dbReference type="Proteomes" id="UP000540685"/>
    </source>
</evidence>
<sequence length="50" mass="5035">MKRAVVAVLVMIAVGVVIGGVAALGVVNAGTAVLESLFGWLMLPHSGFRG</sequence>
<dbReference type="Proteomes" id="UP000540685">
    <property type="component" value="Unassembled WGS sequence"/>
</dbReference>
<gene>
    <name evidence="1" type="ORF">F4562_003812</name>
</gene>
<reference evidence="1 2" key="1">
    <citation type="submission" date="2020-08" db="EMBL/GenBank/DDBJ databases">
        <title>Sequencing the genomes of 1000 actinobacteria strains.</title>
        <authorList>
            <person name="Klenk H.-P."/>
        </authorList>
    </citation>
    <scope>NUCLEOTIDE SEQUENCE [LARGE SCALE GENOMIC DNA]</scope>
    <source>
        <strain evidence="1 2">DSM 46887</strain>
    </source>
</reference>
<comment type="caution">
    <text evidence="1">The sequence shown here is derived from an EMBL/GenBank/DDBJ whole genome shotgun (WGS) entry which is preliminary data.</text>
</comment>
<dbReference type="AlphaFoldDB" id="A0A7W9MHB0"/>
<evidence type="ECO:0000313" key="1">
    <source>
        <dbReference type="EMBL" id="MBB5820750.1"/>
    </source>
</evidence>